<sequence>MPRVEVDLPITAPPDAAWAAVVDVESYPACMTSVEAVTVVARPDARHRTTAWSVRLEGSVLRWTEDEVIDPGARRFDFHQVSGDLGAFAGHWGVRPLPRGGSLVSLHVDFDIGIPLLADMLNPVAADALRDNAAQMLDALGARLTAADRGGAA</sequence>
<dbReference type="AlphaFoldDB" id="A0A1W7CVN5"/>
<evidence type="ECO:0000313" key="3">
    <source>
        <dbReference type="Proteomes" id="UP000194218"/>
    </source>
</evidence>
<dbReference type="InterPro" id="IPR005031">
    <property type="entry name" value="COQ10_START"/>
</dbReference>
<keyword evidence="3" id="KW-1185">Reference proteome</keyword>
<name>A0A1W7CVN5_9ACTN</name>
<evidence type="ECO:0000259" key="1">
    <source>
        <dbReference type="Pfam" id="PF03364"/>
    </source>
</evidence>
<dbReference type="OrthoDB" id="9134299at2"/>
<protein>
    <recommendedName>
        <fullName evidence="1">Coenzyme Q-binding protein COQ10 START domain-containing protein</fullName>
    </recommendedName>
</protein>
<organism evidence="2 3">
    <name type="scientific">Streptomyces marincola</name>
    <dbReference type="NCBI Taxonomy" id="2878388"/>
    <lineage>
        <taxon>Bacteria</taxon>
        <taxon>Bacillati</taxon>
        <taxon>Actinomycetota</taxon>
        <taxon>Actinomycetes</taxon>
        <taxon>Kitasatosporales</taxon>
        <taxon>Streptomycetaceae</taxon>
        <taxon>Streptomyces</taxon>
    </lineage>
</organism>
<feature type="domain" description="Coenzyme Q-binding protein COQ10 START" evidence="1">
    <location>
        <begin position="10"/>
        <end position="136"/>
    </location>
</feature>
<evidence type="ECO:0000313" key="2">
    <source>
        <dbReference type="EMBL" id="ARQ68815.1"/>
    </source>
</evidence>
<dbReference type="InterPro" id="IPR023393">
    <property type="entry name" value="START-like_dom_sf"/>
</dbReference>
<dbReference type="KEGG" id="smao:CAG99_08025"/>
<dbReference type="EMBL" id="CP021121">
    <property type="protein sequence ID" value="ARQ68815.1"/>
    <property type="molecule type" value="Genomic_DNA"/>
</dbReference>
<dbReference type="RefSeq" id="WP_086158318.1">
    <property type="nucleotide sequence ID" value="NZ_CP021121.1"/>
</dbReference>
<dbReference type="Proteomes" id="UP000194218">
    <property type="component" value="Chromosome"/>
</dbReference>
<dbReference type="SUPFAM" id="SSF55961">
    <property type="entry name" value="Bet v1-like"/>
    <property type="match status" value="1"/>
</dbReference>
<gene>
    <name evidence="2" type="ORF">CAG99_08025</name>
</gene>
<reference evidence="2 3" key="1">
    <citation type="submission" date="2017-05" db="EMBL/GenBank/DDBJ databases">
        <title>Complete genome sequence of Streptomyces sp. SCSIO 03032 revealed the diverse biosynthetic pathways for its bioactive secondary metabolites.</title>
        <authorList>
            <person name="Ma L."/>
            <person name="Zhu Y."/>
            <person name="Zhang W."/>
            <person name="Zhang G."/>
            <person name="Tian X."/>
            <person name="Zhang S."/>
            <person name="Zhang C."/>
        </authorList>
    </citation>
    <scope>NUCLEOTIDE SEQUENCE [LARGE SCALE GENOMIC DNA]</scope>
    <source>
        <strain evidence="2 3">SCSIO 03032</strain>
    </source>
</reference>
<dbReference type="Gene3D" id="3.30.530.20">
    <property type="match status" value="1"/>
</dbReference>
<dbReference type="Pfam" id="PF03364">
    <property type="entry name" value="Polyketide_cyc"/>
    <property type="match status" value="1"/>
</dbReference>
<proteinExistence type="predicted"/>
<accession>A0A1W7CVN5</accession>